<protein>
    <submittedName>
        <fullName evidence="1">Uncharacterized protein</fullName>
    </submittedName>
</protein>
<name>A0AAV6YLA1_ENGPU</name>
<keyword evidence="2" id="KW-1185">Reference proteome</keyword>
<proteinExistence type="predicted"/>
<comment type="caution">
    <text evidence="1">The sequence shown here is derived from an EMBL/GenBank/DDBJ whole genome shotgun (WGS) entry which is preliminary data.</text>
</comment>
<evidence type="ECO:0000313" key="1">
    <source>
        <dbReference type="EMBL" id="KAG8535730.1"/>
    </source>
</evidence>
<reference evidence="1" key="1">
    <citation type="thesis" date="2020" institute="ProQuest LLC" country="789 East Eisenhower Parkway, Ann Arbor, MI, USA">
        <title>Comparative Genomics and Chromosome Evolution.</title>
        <authorList>
            <person name="Mudd A.B."/>
        </authorList>
    </citation>
    <scope>NUCLEOTIDE SEQUENCE</scope>
    <source>
        <strain evidence="1">237g6f4</strain>
        <tissue evidence="1">Blood</tissue>
    </source>
</reference>
<dbReference type="Proteomes" id="UP000824782">
    <property type="component" value="Unassembled WGS sequence"/>
</dbReference>
<organism evidence="1 2">
    <name type="scientific">Engystomops pustulosus</name>
    <name type="common">Tungara frog</name>
    <name type="synonym">Physalaemus pustulosus</name>
    <dbReference type="NCBI Taxonomy" id="76066"/>
    <lineage>
        <taxon>Eukaryota</taxon>
        <taxon>Metazoa</taxon>
        <taxon>Chordata</taxon>
        <taxon>Craniata</taxon>
        <taxon>Vertebrata</taxon>
        <taxon>Euteleostomi</taxon>
        <taxon>Amphibia</taxon>
        <taxon>Batrachia</taxon>
        <taxon>Anura</taxon>
        <taxon>Neobatrachia</taxon>
        <taxon>Hyloidea</taxon>
        <taxon>Leptodactylidae</taxon>
        <taxon>Leiuperinae</taxon>
        <taxon>Engystomops</taxon>
    </lineage>
</organism>
<accession>A0AAV6YLA1</accession>
<dbReference type="AlphaFoldDB" id="A0AAV6YLA1"/>
<dbReference type="EMBL" id="WNYA01058567">
    <property type="protein sequence ID" value="KAG8535730.1"/>
    <property type="molecule type" value="Genomic_DNA"/>
</dbReference>
<sequence length="117" mass="12152">MDAVGAEYPRHSLLSMGHGCTLGCVAQDGLRRSLLEPLSALRTGVDPSPLLGVQLPVYTTLAEAVPAAQGDGVCVDAQAEGAVLPVLEVSRCHIHNQEVALYPVDPVSVAGKSLTRP</sequence>
<gene>
    <name evidence="1" type="ORF">GDO81_027873</name>
</gene>
<evidence type="ECO:0000313" key="2">
    <source>
        <dbReference type="Proteomes" id="UP000824782"/>
    </source>
</evidence>